<name>A0ABT8LFT7_9BACT</name>
<dbReference type="EMBL" id="JAUJEB010000007">
    <property type="protein sequence ID" value="MDN5215822.1"/>
    <property type="molecule type" value="Genomic_DNA"/>
</dbReference>
<proteinExistence type="predicted"/>
<accession>A0ABT8LFT7</accession>
<reference evidence="1" key="1">
    <citation type="submission" date="2023-06" db="EMBL/GenBank/DDBJ databases">
        <title>Genomic of Agaribacillus aureum.</title>
        <authorList>
            <person name="Wang G."/>
        </authorList>
    </citation>
    <scope>NUCLEOTIDE SEQUENCE</scope>
    <source>
        <strain evidence="1">BMA12</strain>
    </source>
</reference>
<comment type="caution">
    <text evidence="1">The sequence shown here is derived from an EMBL/GenBank/DDBJ whole genome shotgun (WGS) entry which is preliminary data.</text>
</comment>
<dbReference type="RefSeq" id="WP_346761159.1">
    <property type="nucleotide sequence ID" value="NZ_JAUJEB010000007.1"/>
</dbReference>
<sequence length="107" mass="12067">MKKQSLHILLAAILTFSVTDYVWIQLLKDNQAFVEVEFDSDSGEKLQEGEENGLKFDSPYLAGFPPSSPACQPFFSGFLKVGNSYVADTKKSKPKLFILHRQLKLHC</sequence>
<protein>
    <submittedName>
        <fullName evidence="1">Uncharacterized protein</fullName>
    </submittedName>
</protein>
<evidence type="ECO:0000313" key="1">
    <source>
        <dbReference type="EMBL" id="MDN5215822.1"/>
    </source>
</evidence>
<keyword evidence="2" id="KW-1185">Reference proteome</keyword>
<organism evidence="1 2">
    <name type="scientific">Agaribacillus aureus</name>
    <dbReference type="NCBI Taxonomy" id="3051825"/>
    <lineage>
        <taxon>Bacteria</taxon>
        <taxon>Pseudomonadati</taxon>
        <taxon>Bacteroidota</taxon>
        <taxon>Cytophagia</taxon>
        <taxon>Cytophagales</taxon>
        <taxon>Splendidivirgaceae</taxon>
        <taxon>Agaribacillus</taxon>
    </lineage>
</organism>
<dbReference type="Proteomes" id="UP001172083">
    <property type="component" value="Unassembled WGS sequence"/>
</dbReference>
<gene>
    <name evidence="1" type="ORF">QQ020_27335</name>
</gene>
<evidence type="ECO:0000313" key="2">
    <source>
        <dbReference type="Proteomes" id="UP001172083"/>
    </source>
</evidence>